<evidence type="ECO:0000313" key="5">
    <source>
        <dbReference type="EMBL" id="SDT29548.1"/>
    </source>
</evidence>
<dbReference type="InterPro" id="IPR001296">
    <property type="entry name" value="Glyco_trans_1"/>
</dbReference>
<evidence type="ECO:0000256" key="1">
    <source>
        <dbReference type="ARBA" id="ARBA00022676"/>
    </source>
</evidence>
<dbReference type="STRING" id="589382.SAMN04489721_3035"/>
<gene>
    <name evidence="5" type="ORF">SAMN04489721_3035</name>
</gene>
<dbReference type="Gene3D" id="3.40.50.2000">
    <property type="entry name" value="Glycogen Phosphorylase B"/>
    <property type="match status" value="2"/>
</dbReference>
<protein>
    <submittedName>
        <fullName evidence="5">Glycosyltransferase involved in cell wall bisynthesis</fullName>
    </submittedName>
</protein>
<dbReference type="Pfam" id="PF13439">
    <property type="entry name" value="Glyco_transf_4"/>
    <property type="match status" value="1"/>
</dbReference>
<reference evidence="6" key="1">
    <citation type="submission" date="2016-10" db="EMBL/GenBank/DDBJ databases">
        <authorList>
            <person name="Varghese N."/>
            <person name="Submissions S."/>
        </authorList>
    </citation>
    <scope>NUCLEOTIDE SEQUENCE [LARGE SCALE GENOMIC DNA]</scope>
    <source>
        <strain evidence="6">CPCC 202695</strain>
    </source>
</reference>
<keyword evidence="2 5" id="KW-0808">Transferase</keyword>
<dbReference type="SUPFAM" id="SSF53756">
    <property type="entry name" value="UDP-Glycosyltransferase/glycogen phosphorylase"/>
    <property type="match status" value="1"/>
</dbReference>
<evidence type="ECO:0000256" key="2">
    <source>
        <dbReference type="ARBA" id="ARBA00022679"/>
    </source>
</evidence>
<dbReference type="PANTHER" id="PTHR12526">
    <property type="entry name" value="GLYCOSYLTRANSFERASE"/>
    <property type="match status" value="1"/>
</dbReference>
<dbReference type="GO" id="GO:0016757">
    <property type="term" value="F:glycosyltransferase activity"/>
    <property type="evidence" value="ECO:0007669"/>
    <property type="project" value="UniProtKB-KW"/>
</dbReference>
<accession>A0A1H1Z762</accession>
<dbReference type="Pfam" id="PF00534">
    <property type="entry name" value="Glycos_transf_1"/>
    <property type="match status" value="1"/>
</dbReference>
<evidence type="ECO:0000313" key="6">
    <source>
        <dbReference type="Proteomes" id="UP000199482"/>
    </source>
</evidence>
<proteinExistence type="predicted"/>
<organism evidence="5 6">
    <name type="scientific">Agromyces flavus</name>
    <dbReference type="NCBI Taxonomy" id="589382"/>
    <lineage>
        <taxon>Bacteria</taxon>
        <taxon>Bacillati</taxon>
        <taxon>Actinomycetota</taxon>
        <taxon>Actinomycetes</taxon>
        <taxon>Micrococcales</taxon>
        <taxon>Microbacteriaceae</taxon>
        <taxon>Agromyces</taxon>
    </lineage>
</organism>
<dbReference type="InterPro" id="IPR028098">
    <property type="entry name" value="Glyco_trans_4-like_N"/>
</dbReference>
<dbReference type="CDD" id="cd03801">
    <property type="entry name" value="GT4_PimA-like"/>
    <property type="match status" value="1"/>
</dbReference>
<evidence type="ECO:0000259" key="3">
    <source>
        <dbReference type="Pfam" id="PF00534"/>
    </source>
</evidence>
<keyword evidence="1" id="KW-0328">Glycosyltransferase</keyword>
<feature type="domain" description="Glycosyl transferase family 1" evidence="3">
    <location>
        <begin position="154"/>
        <end position="318"/>
    </location>
</feature>
<dbReference type="EMBL" id="LT629755">
    <property type="protein sequence ID" value="SDT29548.1"/>
    <property type="molecule type" value="Genomic_DNA"/>
</dbReference>
<sequence length="348" mass="37898">MVVERSTFQPRYESADVIEYAGRHVPAPVRQFIDPALGRLAVPRFGTAEYFAPLVAALRAQPPSIVLAHNAPQLPWLLRNTPHRVVLYAHNELLRTYSRPEATRALRPADGIVCVSRDLAERTRAAVGTENEAKVHVVGNGVDTARFTPRMEGPRGGPMRVMFVGRVVPEKGVDTLLRSAAGFARSELEIVVVGSAGFDSAAPLTDYETGLRALAARSNARVEFRSFVDRTELPELLRSADVLCVPSRWPEPSGLTLGEGLASGVPVVASRVGGIPEAAGPASLLVTPDDPAELAATFRRLLEHPERRREIGWAGRRWAEAHDWSWAWGRLREVLDAAVPGFHAGSPD</sequence>
<name>A0A1H1Z762_9MICO</name>
<dbReference type="PANTHER" id="PTHR12526:SF510">
    <property type="entry name" value="D-INOSITOL 3-PHOSPHATE GLYCOSYLTRANSFERASE"/>
    <property type="match status" value="1"/>
</dbReference>
<dbReference type="AlphaFoldDB" id="A0A1H1Z762"/>
<evidence type="ECO:0000259" key="4">
    <source>
        <dbReference type="Pfam" id="PF13439"/>
    </source>
</evidence>
<dbReference type="Proteomes" id="UP000199482">
    <property type="component" value="Chromosome I"/>
</dbReference>
<feature type="domain" description="Glycosyltransferase subfamily 4-like N-terminal" evidence="4">
    <location>
        <begin position="48"/>
        <end position="146"/>
    </location>
</feature>